<dbReference type="Proteomes" id="UP001419268">
    <property type="component" value="Unassembled WGS sequence"/>
</dbReference>
<organism evidence="1 2">
    <name type="scientific">Stephania cephalantha</name>
    <dbReference type="NCBI Taxonomy" id="152367"/>
    <lineage>
        <taxon>Eukaryota</taxon>
        <taxon>Viridiplantae</taxon>
        <taxon>Streptophyta</taxon>
        <taxon>Embryophyta</taxon>
        <taxon>Tracheophyta</taxon>
        <taxon>Spermatophyta</taxon>
        <taxon>Magnoliopsida</taxon>
        <taxon>Ranunculales</taxon>
        <taxon>Menispermaceae</taxon>
        <taxon>Menispermoideae</taxon>
        <taxon>Cissampelideae</taxon>
        <taxon>Stephania</taxon>
    </lineage>
</organism>
<reference evidence="1 2" key="1">
    <citation type="submission" date="2024-01" db="EMBL/GenBank/DDBJ databases">
        <title>Genome assemblies of Stephania.</title>
        <authorList>
            <person name="Yang L."/>
        </authorList>
    </citation>
    <scope>NUCLEOTIDE SEQUENCE [LARGE SCALE GENOMIC DNA]</scope>
    <source>
        <strain evidence="1">JXDWG</strain>
        <tissue evidence="1">Leaf</tissue>
    </source>
</reference>
<keyword evidence="2" id="KW-1185">Reference proteome</keyword>
<comment type="caution">
    <text evidence="1">The sequence shown here is derived from an EMBL/GenBank/DDBJ whole genome shotgun (WGS) entry which is preliminary data.</text>
</comment>
<dbReference type="AlphaFoldDB" id="A0AAP0KRY1"/>
<proteinExistence type="predicted"/>
<name>A0AAP0KRY1_9MAGN</name>
<evidence type="ECO:0000313" key="1">
    <source>
        <dbReference type="EMBL" id="KAK9157603.1"/>
    </source>
</evidence>
<evidence type="ECO:0000313" key="2">
    <source>
        <dbReference type="Proteomes" id="UP001419268"/>
    </source>
</evidence>
<accession>A0AAP0KRY1</accession>
<gene>
    <name evidence="1" type="ORF">Scep_004177</name>
</gene>
<sequence>MAYASRLLREQSIAKKSFVEVMPRCPLLLCLVGDRSVRQRATAPLLHAVHRAAADVDVAAAPPRRRHCSSPASWWTAPLLVVSPTRSRHLLPPLLLTVRPPAGATEARRPSPDGATH</sequence>
<protein>
    <submittedName>
        <fullName evidence="1">Uncharacterized protein</fullName>
    </submittedName>
</protein>
<dbReference type="EMBL" id="JBBNAG010000002">
    <property type="protein sequence ID" value="KAK9157603.1"/>
    <property type="molecule type" value="Genomic_DNA"/>
</dbReference>